<dbReference type="InterPro" id="IPR001680">
    <property type="entry name" value="WD40_rpt"/>
</dbReference>
<organism evidence="9 11">
    <name type="scientific">Rozella allomycis (strain CSF55)</name>
    <dbReference type="NCBI Taxonomy" id="988480"/>
    <lineage>
        <taxon>Eukaryota</taxon>
        <taxon>Fungi</taxon>
        <taxon>Fungi incertae sedis</taxon>
        <taxon>Cryptomycota</taxon>
        <taxon>Cryptomycota incertae sedis</taxon>
        <taxon>Rozella</taxon>
    </lineage>
</organism>
<dbReference type="InterPro" id="IPR033010">
    <property type="entry name" value="Cdc20/Fizzy"/>
</dbReference>
<dbReference type="PROSITE" id="PS00678">
    <property type="entry name" value="WD_REPEATS_1"/>
    <property type="match status" value="1"/>
</dbReference>
<reference evidence="10" key="3">
    <citation type="submission" date="2018-08" db="EMBL/GenBank/DDBJ databases">
        <title>Leveraging single-cell genomics to expand the Fungal Tree of Life.</title>
        <authorList>
            <consortium name="DOE Joint Genome Institute"/>
            <person name="Ahrendt S.R."/>
            <person name="Quandt C.A."/>
            <person name="Ciobanu D."/>
            <person name="Clum A."/>
            <person name="Salamov A."/>
            <person name="Andreopoulos B."/>
            <person name="Cheng J.-F."/>
            <person name="Woyke T."/>
            <person name="Pelin A."/>
            <person name="Henrissat B."/>
            <person name="Reynolds N."/>
            <person name="Benny G.L."/>
            <person name="Smith M.E."/>
            <person name="James T.Y."/>
            <person name="Grigoriev I.V."/>
        </authorList>
    </citation>
    <scope>NUCLEOTIDE SEQUENCE</scope>
    <source>
        <strain evidence="10">CSF55</strain>
    </source>
</reference>
<feature type="repeat" description="WD" evidence="7">
    <location>
        <begin position="250"/>
        <end position="285"/>
    </location>
</feature>
<accession>A0A075AYW6</accession>
<evidence type="ECO:0000256" key="2">
    <source>
        <dbReference type="ARBA" id="ARBA00022574"/>
    </source>
</evidence>
<dbReference type="Pfam" id="PF24807">
    <property type="entry name" value="WD40_CDC20-Fz"/>
    <property type="match status" value="1"/>
</dbReference>
<evidence type="ECO:0000313" key="11">
    <source>
        <dbReference type="Proteomes" id="UP000030755"/>
    </source>
</evidence>
<keyword evidence="2 7" id="KW-0853">WD repeat</keyword>
<dbReference type="GO" id="GO:0051301">
    <property type="term" value="P:cell division"/>
    <property type="evidence" value="ECO:0007669"/>
    <property type="project" value="UniProtKB-KW"/>
</dbReference>
<dbReference type="SUPFAM" id="SSF50978">
    <property type="entry name" value="WD40 repeat-like"/>
    <property type="match status" value="1"/>
</dbReference>
<reference evidence="12" key="2">
    <citation type="journal article" date="2018" name="Nat. Microbiol.">
        <title>Leveraging single-cell genomics to expand the fungal tree of life.</title>
        <authorList>
            <person name="Ahrendt S.R."/>
            <person name="Quandt C.A."/>
            <person name="Ciobanu D."/>
            <person name="Clum A."/>
            <person name="Salamov A."/>
            <person name="Andreopoulos B."/>
            <person name="Cheng J.F."/>
            <person name="Woyke T."/>
            <person name="Pelin A."/>
            <person name="Henrissat B."/>
            <person name="Reynolds N.K."/>
            <person name="Benny G.L."/>
            <person name="Smith M.E."/>
            <person name="James T.Y."/>
            <person name="Grigoriev I.V."/>
        </authorList>
    </citation>
    <scope>NUCLEOTIDE SEQUENCE [LARGE SCALE GENOMIC DNA]</scope>
    <source>
        <strain evidence="12">CSF55</strain>
    </source>
</reference>
<dbReference type="InterPro" id="IPR056150">
    <property type="entry name" value="WD40_CDC20-Fz"/>
</dbReference>
<evidence type="ECO:0000256" key="6">
    <source>
        <dbReference type="ARBA" id="ARBA00023306"/>
    </source>
</evidence>
<dbReference type="OrthoDB" id="10263272at2759"/>
<reference evidence="9 11" key="1">
    <citation type="journal article" date="2013" name="Curr. Biol.">
        <title>Shared signatures of parasitism and phylogenomics unite Cryptomycota and microsporidia.</title>
        <authorList>
            <person name="James T.Y."/>
            <person name="Pelin A."/>
            <person name="Bonen L."/>
            <person name="Ahrendt S."/>
            <person name="Sain D."/>
            <person name="Corradi N."/>
            <person name="Stajich J.E."/>
        </authorList>
    </citation>
    <scope>NUCLEOTIDE SEQUENCE [LARGE SCALE GENOMIC DNA]</scope>
    <source>
        <strain evidence="9 11">CSF55</strain>
        <strain evidence="9 11">CSF55</strain>
    </source>
</reference>
<evidence type="ECO:0000256" key="5">
    <source>
        <dbReference type="ARBA" id="ARBA00022776"/>
    </source>
</evidence>
<proteinExistence type="inferred from homology"/>
<dbReference type="PANTHER" id="PTHR19918:SF8">
    <property type="entry name" value="FI02843P"/>
    <property type="match status" value="1"/>
</dbReference>
<dbReference type="EMBL" id="ML005014">
    <property type="protein sequence ID" value="RKP20851.1"/>
    <property type="molecule type" value="Genomic_DNA"/>
</dbReference>
<dbReference type="GO" id="GO:1905786">
    <property type="term" value="P:positive regulation of anaphase-promoting complex-dependent catabolic process"/>
    <property type="evidence" value="ECO:0007669"/>
    <property type="project" value="TreeGrafter"/>
</dbReference>
<evidence type="ECO:0000313" key="10">
    <source>
        <dbReference type="EMBL" id="RKP20851.1"/>
    </source>
</evidence>
<dbReference type="Proteomes" id="UP000281549">
    <property type="component" value="Unassembled WGS sequence"/>
</dbReference>
<dbReference type="GO" id="GO:1990757">
    <property type="term" value="F:ubiquitin ligase activator activity"/>
    <property type="evidence" value="ECO:0007669"/>
    <property type="project" value="TreeGrafter"/>
</dbReference>
<feature type="domain" description="CDC20/Fizzy WD40" evidence="8">
    <location>
        <begin position="122"/>
        <end position="411"/>
    </location>
</feature>
<evidence type="ECO:0000256" key="1">
    <source>
        <dbReference type="ARBA" id="ARBA00006445"/>
    </source>
</evidence>
<dbReference type="Gene3D" id="2.130.10.10">
    <property type="entry name" value="YVTN repeat-like/Quinoprotein amine dehydrogenase"/>
    <property type="match status" value="1"/>
</dbReference>
<comment type="similarity">
    <text evidence="1">Belongs to the WD repeat CDC20/Fizzy family.</text>
</comment>
<evidence type="ECO:0000313" key="9">
    <source>
        <dbReference type="EMBL" id="EPZ33907.1"/>
    </source>
</evidence>
<dbReference type="GO" id="GO:0010997">
    <property type="term" value="F:anaphase-promoting complex binding"/>
    <property type="evidence" value="ECO:0007669"/>
    <property type="project" value="InterPro"/>
</dbReference>
<gene>
    <name evidence="9" type="ORF">O9G_002470</name>
    <name evidence="10" type="ORF">ROZALSC1DRAFT_27698</name>
</gene>
<dbReference type="InterPro" id="IPR015943">
    <property type="entry name" value="WD40/YVTN_repeat-like_dom_sf"/>
</dbReference>
<evidence type="ECO:0000259" key="8">
    <source>
        <dbReference type="Pfam" id="PF24807"/>
    </source>
</evidence>
<dbReference type="PROSITE" id="PS50082">
    <property type="entry name" value="WD_REPEATS_2"/>
    <property type="match status" value="3"/>
</dbReference>
<evidence type="ECO:0000256" key="4">
    <source>
        <dbReference type="ARBA" id="ARBA00022737"/>
    </source>
</evidence>
<name>A0A075AYW6_ROZAC</name>
<dbReference type="GO" id="GO:0005680">
    <property type="term" value="C:anaphase-promoting complex"/>
    <property type="evidence" value="ECO:0007669"/>
    <property type="project" value="TreeGrafter"/>
</dbReference>
<dbReference type="InterPro" id="IPR036322">
    <property type="entry name" value="WD40_repeat_dom_sf"/>
</dbReference>
<feature type="repeat" description="WD" evidence="7">
    <location>
        <begin position="167"/>
        <end position="208"/>
    </location>
</feature>
<dbReference type="FunFam" id="2.130.10.10:FF:000098">
    <property type="entry name" value="WD repeat-containing protein slp1"/>
    <property type="match status" value="1"/>
</dbReference>
<dbReference type="AlphaFoldDB" id="A0A075AYW6"/>
<dbReference type="CDD" id="cd00200">
    <property type="entry name" value="WD40"/>
    <property type="match status" value="1"/>
</dbReference>
<dbReference type="PANTHER" id="PTHR19918">
    <property type="entry name" value="CELL DIVISION CYCLE 20 CDC20 FIZZY -RELATED"/>
    <property type="match status" value="1"/>
</dbReference>
<keyword evidence="5" id="KW-0498">Mitosis</keyword>
<dbReference type="PROSITE" id="PS50294">
    <property type="entry name" value="WD_REPEATS_REGION"/>
    <property type="match status" value="3"/>
</dbReference>
<evidence type="ECO:0000313" key="12">
    <source>
        <dbReference type="Proteomes" id="UP000281549"/>
    </source>
</evidence>
<dbReference type="GO" id="GO:0031145">
    <property type="term" value="P:anaphase-promoting complex-dependent catabolic process"/>
    <property type="evidence" value="ECO:0007669"/>
    <property type="project" value="TreeGrafter"/>
</dbReference>
<protein>
    <submittedName>
        <fullName evidence="10">WD40 repeat-like protein</fullName>
    </submittedName>
</protein>
<dbReference type="HOGENOM" id="CLU_014831_6_1_1"/>
<keyword evidence="4" id="KW-0677">Repeat</keyword>
<dbReference type="STRING" id="988480.A0A075AYW6"/>
<feature type="repeat" description="WD" evidence="7">
    <location>
        <begin position="380"/>
        <end position="412"/>
    </location>
</feature>
<sequence>MNTFVFDSPLKSTSVNQPRYLRVQNLKKKQQMAADRFIPSNSAEMGHLNFEKDEEKMGKNEYNKNLQDSLAESDNTRILAYRPPAPQKAKEDLRSIYKFKPNISIQARKPTRNIPTTPEKVLDAPDLLDDYYLNLLDWSSENVLAVALNQTIYLWNASSGTVEELLTLGGTDYVSSVKWTGDGSYLAVGTSSAQIQLWDTEKLCKMRTMTGHSSRIPSLSWNNHILTSGARDGNIFHSDVRISNHHVSTLNGHSQEVCGLQWSPDGTQLASGGNDNIVNIWDSRSVTPKFSKSQHNAAVKALAWCPWQNNLLASGGGSCDQTIRFWNTQSGACLSSIDAGSQVCGILFSEEHREIITSHGYSDNQLSIWKYPSMTKVADLYGHSSRILHMAISPDGQTVVSAAADENLKFWKCFESSKKMNTLSSLSPSAKFESKMKHIR</sequence>
<keyword evidence="6" id="KW-0131">Cell cycle</keyword>
<keyword evidence="3" id="KW-0132">Cell division</keyword>
<dbReference type="InterPro" id="IPR019775">
    <property type="entry name" value="WD40_repeat_CS"/>
</dbReference>
<evidence type="ECO:0000256" key="3">
    <source>
        <dbReference type="ARBA" id="ARBA00022618"/>
    </source>
</evidence>
<dbReference type="SMART" id="SM00320">
    <property type="entry name" value="WD40"/>
    <property type="match status" value="7"/>
</dbReference>
<dbReference type="Proteomes" id="UP000030755">
    <property type="component" value="Unassembled WGS sequence"/>
</dbReference>
<dbReference type="EMBL" id="KE561022">
    <property type="protein sequence ID" value="EPZ33907.1"/>
    <property type="molecule type" value="Genomic_DNA"/>
</dbReference>
<evidence type="ECO:0000256" key="7">
    <source>
        <dbReference type="PROSITE-ProRule" id="PRU00221"/>
    </source>
</evidence>
<dbReference type="OMA" id="NTETCVI"/>
<keyword evidence="11" id="KW-1185">Reference proteome</keyword>